<evidence type="ECO:0000313" key="4">
    <source>
        <dbReference type="Proteomes" id="UP001239215"/>
    </source>
</evidence>
<protein>
    <recommendedName>
        <fullName evidence="2">DUF6318 domain-containing protein</fullName>
    </recommendedName>
</protein>
<evidence type="ECO:0000313" key="3">
    <source>
        <dbReference type="EMBL" id="MDQ1103264.1"/>
    </source>
</evidence>
<dbReference type="EMBL" id="JAUTAN010000001">
    <property type="protein sequence ID" value="MDQ1103264.1"/>
    <property type="molecule type" value="Genomic_DNA"/>
</dbReference>
<sequence length="203" mass="20744">MVVDAIGRVDAGSSEGRMQCRGGRLVGLVVGTSLLAACTGGGGETEEAGPWPSSSASSESAAATSSSAATSAPAVPVMPEEARGEGDAAAVAFVEHWVELVNYALATGDTGPARDLAPDCSTCDAVLSDIESTFGQQEAGRWILLQTETFEPREEDTASTDVVVVGGISTDGSASRVGADLTFGAVSSESRSWVISWLDVRER</sequence>
<feature type="region of interest" description="Disordered" evidence="1">
    <location>
        <begin position="39"/>
        <end position="81"/>
    </location>
</feature>
<gene>
    <name evidence="3" type="ORF">QE405_000548</name>
</gene>
<reference evidence="3" key="1">
    <citation type="submission" date="2023-07" db="EMBL/GenBank/DDBJ databases">
        <title>Functional and genomic diversity of the sorghum phyllosphere microbiome.</title>
        <authorList>
            <person name="Shade A."/>
        </authorList>
    </citation>
    <scope>NUCLEOTIDE SEQUENCE</scope>
    <source>
        <strain evidence="3">SORGH_AS_1067</strain>
    </source>
</reference>
<comment type="caution">
    <text evidence="3">The sequence shown here is derived from an EMBL/GenBank/DDBJ whole genome shotgun (WGS) entry which is preliminary data.</text>
</comment>
<proteinExistence type="predicted"/>
<feature type="domain" description="DUF6318" evidence="2">
    <location>
        <begin position="62"/>
        <end position="149"/>
    </location>
</feature>
<evidence type="ECO:0000259" key="2">
    <source>
        <dbReference type="Pfam" id="PF19843"/>
    </source>
</evidence>
<dbReference type="Proteomes" id="UP001239215">
    <property type="component" value="Unassembled WGS sequence"/>
</dbReference>
<evidence type="ECO:0000256" key="1">
    <source>
        <dbReference type="SAM" id="MobiDB-lite"/>
    </source>
</evidence>
<dbReference type="AlphaFoldDB" id="A0AAJ1X0L7"/>
<feature type="compositionally biased region" description="Low complexity" evidence="1">
    <location>
        <begin position="48"/>
        <end position="74"/>
    </location>
</feature>
<accession>A0AAJ1X0L7</accession>
<dbReference type="InterPro" id="IPR046281">
    <property type="entry name" value="DUF6318"/>
</dbReference>
<dbReference type="Pfam" id="PF19843">
    <property type="entry name" value="DUF6318"/>
    <property type="match status" value="1"/>
</dbReference>
<name>A0AAJ1X0L7_9ACTN</name>
<organism evidence="3 4">
    <name type="scientific">Nocardioides zeae</name>
    <dbReference type="NCBI Taxonomy" id="1457234"/>
    <lineage>
        <taxon>Bacteria</taxon>
        <taxon>Bacillati</taxon>
        <taxon>Actinomycetota</taxon>
        <taxon>Actinomycetes</taxon>
        <taxon>Propionibacteriales</taxon>
        <taxon>Nocardioidaceae</taxon>
        <taxon>Nocardioides</taxon>
    </lineage>
</organism>
<dbReference type="RefSeq" id="WP_307198694.1">
    <property type="nucleotide sequence ID" value="NZ_JAUTAN010000001.1"/>
</dbReference>